<dbReference type="GO" id="GO:0098609">
    <property type="term" value="P:cell-cell adhesion"/>
    <property type="evidence" value="ECO:0007669"/>
    <property type="project" value="TreeGrafter"/>
</dbReference>
<dbReference type="Pfam" id="PF13927">
    <property type="entry name" value="Ig_3"/>
    <property type="match status" value="4"/>
</dbReference>
<feature type="domain" description="Ig-like" evidence="9">
    <location>
        <begin position="681"/>
        <end position="775"/>
    </location>
</feature>
<feature type="domain" description="Ig-like" evidence="9">
    <location>
        <begin position="588"/>
        <end position="674"/>
    </location>
</feature>
<dbReference type="PROSITE" id="PS50041">
    <property type="entry name" value="C_TYPE_LECTIN_2"/>
    <property type="match status" value="1"/>
</dbReference>
<feature type="domain" description="C-type lectin" evidence="8">
    <location>
        <begin position="33"/>
        <end position="154"/>
    </location>
</feature>
<dbReference type="PROSITE" id="PS50853">
    <property type="entry name" value="FN3"/>
    <property type="match status" value="4"/>
</dbReference>
<feature type="domain" description="Fibronectin type-III" evidence="10">
    <location>
        <begin position="1097"/>
        <end position="1193"/>
    </location>
</feature>
<name>A0A0L8HWS7_OCTBM</name>
<evidence type="ECO:0008006" key="12">
    <source>
        <dbReference type="Google" id="ProtNLM"/>
    </source>
</evidence>
<feature type="transmembrane region" description="Helical" evidence="6">
    <location>
        <begin position="1209"/>
        <end position="1227"/>
    </location>
</feature>
<keyword evidence="2" id="KW-0964">Secreted</keyword>
<dbReference type="InterPro" id="IPR001304">
    <property type="entry name" value="C-type_lectin-like"/>
</dbReference>
<evidence type="ECO:0000256" key="3">
    <source>
        <dbReference type="ARBA" id="ARBA00022737"/>
    </source>
</evidence>
<dbReference type="GO" id="GO:0007411">
    <property type="term" value="P:axon guidance"/>
    <property type="evidence" value="ECO:0007669"/>
    <property type="project" value="TreeGrafter"/>
</dbReference>
<dbReference type="EMBL" id="KQ417112">
    <property type="protein sequence ID" value="KOF93662.1"/>
    <property type="molecule type" value="Genomic_DNA"/>
</dbReference>
<feature type="domain" description="Fibronectin type-III" evidence="10">
    <location>
        <begin position="892"/>
        <end position="989"/>
    </location>
</feature>
<dbReference type="Gene3D" id="3.10.100.10">
    <property type="entry name" value="Mannose-Binding Protein A, subunit A"/>
    <property type="match status" value="1"/>
</dbReference>
<gene>
    <name evidence="11" type="ORF">OCBIM_22003783mg</name>
</gene>
<dbReference type="CDD" id="cd00037">
    <property type="entry name" value="CLECT"/>
    <property type="match status" value="1"/>
</dbReference>
<dbReference type="SUPFAM" id="SSF49265">
    <property type="entry name" value="Fibronectin type III"/>
    <property type="match status" value="2"/>
</dbReference>
<feature type="domain" description="Ig-like" evidence="9">
    <location>
        <begin position="185"/>
        <end position="265"/>
    </location>
</feature>
<comment type="subcellular location">
    <subcellularLocation>
        <location evidence="1">Secreted</location>
        <location evidence="1">Extracellular space</location>
        <location evidence="1">Extracellular matrix</location>
    </subcellularLocation>
</comment>
<dbReference type="InterPro" id="IPR013783">
    <property type="entry name" value="Ig-like_fold"/>
</dbReference>
<protein>
    <recommendedName>
        <fullName evidence="12">Contactin</fullName>
    </recommendedName>
</protein>
<feature type="domain" description="Fibronectin type-III" evidence="10">
    <location>
        <begin position="994"/>
        <end position="1092"/>
    </location>
</feature>
<feature type="domain" description="Ig-like" evidence="9">
    <location>
        <begin position="400"/>
        <end position="490"/>
    </location>
</feature>
<feature type="domain" description="Ig-like" evidence="9">
    <location>
        <begin position="497"/>
        <end position="582"/>
    </location>
</feature>
<dbReference type="SMART" id="SM00408">
    <property type="entry name" value="IGc2"/>
    <property type="match status" value="6"/>
</dbReference>
<evidence type="ECO:0000259" key="10">
    <source>
        <dbReference type="PROSITE" id="PS50853"/>
    </source>
</evidence>
<dbReference type="PROSITE" id="PS50835">
    <property type="entry name" value="IG_LIKE"/>
    <property type="match status" value="6"/>
</dbReference>
<feature type="domain" description="Ig-like" evidence="9">
    <location>
        <begin position="290"/>
        <end position="360"/>
    </location>
</feature>
<dbReference type="InterPro" id="IPR016186">
    <property type="entry name" value="C-type_lectin-like/link_sf"/>
</dbReference>
<dbReference type="InterPro" id="IPR007110">
    <property type="entry name" value="Ig-like_dom"/>
</dbReference>
<dbReference type="InterPro" id="IPR036116">
    <property type="entry name" value="FN3_sf"/>
</dbReference>
<dbReference type="InterPro" id="IPR016187">
    <property type="entry name" value="CTDL_fold"/>
</dbReference>
<dbReference type="AlphaFoldDB" id="A0A0L8HWS7"/>
<reference evidence="11" key="1">
    <citation type="submission" date="2015-07" db="EMBL/GenBank/DDBJ databases">
        <title>MeaNS - Measles Nucleotide Surveillance Program.</title>
        <authorList>
            <person name="Tran T."/>
            <person name="Druce J."/>
        </authorList>
    </citation>
    <scope>NUCLEOTIDE SEQUENCE</scope>
    <source>
        <strain evidence="11">UCB-OBI-ISO-001</strain>
        <tissue evidence="11">Gonad</tissue>
    </source>
</reference>
<evidence type="ECO:0000256" key="7">
    <source>
        <dbReference type="SAM" id="SignalP"/>
    </source>
</evidence>
<dbReference type="OMA" id="KWRCKAV"/>
<accession>A0A0L8HWS7</accession>
<evidence type="ECO:0000259" key="8">
    <source>
        <dbReference type="PROSITE" id="PS50041"/>
    </source>
</evidence>
<organism evidence="11">
    <name type="scientific">Octopus bimaculoides</name>
    <name type="common">California two-spotted octopus</name>
    <dbReference type="NCBI Taxonomy" id="37653"/>
    <lineage>
        <taxon>Eukaryota</taxon>
        <taxon>Metazoa</taxon>
        <taxon>Spiralia</taxon>
        <taxon>Lophotrochozoa</taxon>
        <taxon>Mollusca</taxon>
        <taxon>Cephalopoda</taxon>
        <taxon>Coleoidea</taxon>
        <taxon>Octopodiformes</taxon>
        <taxon>Octopoda</taxon>
        <taxon>Incirrata</taxon>
        <taxon>Octopodidae</taxon>
        <taxon>Octopus</taxon>
    </lineage>
</organism>
<dbReference type="SMART" id="SM00034">
    <property type="entry name" value="CLECT"/>
    <property type="match status" value="1"/>
</dbReference>
<keyword evidence="7" id="KW-0732">Signal</keyword>
<dbReference type="CDD" id="cd00096">
    <property type="entry name" value="Ig"/>
    <property type="match status" value="1"/>
</dbReference>
<dbReference type="InterPro" id="IPR036179">
    <property type="entry name" value="Ig-like_dom_sf"/>
</dbReference>
<proteinExistence type="predicted"/>
<evidence type="ECO:0000256" key="4">
    <source>
        <dbReference type="ARBA" id="ARBA00023157"/>
    </source>
</evidence>
<dbReference type="SUPFAM" id="SSF48726">
    <property type="entry name" value="Immunoglobulin"/>
    <property type="match status" value="6"/>
</dbReference>
<dbReference type="FunFam" id="2.60.40.10:FF:000032">
    <property type="entry name" value="palladin isoform X1"/>
    <property type="match status" value="1"/>
</dbReference>
<keyword evidence="6" id="KW-1133">Transmembrane helix</keyword>
<evidence type="ECO:0000256" key="2">
    <source>
        <dbReference type="ARBA" id="ARBA00022530"/>
    </source>
</evidence>
<evidence type="ECO:0000256" key="1">
    <source>
        <dbReference type="ARBA" id="ARBA00004498"/>
    </source>
</evidence>
<dbReference type="SUPFAM" id="SSF56436">
    <property type="entry name" value="C-type lectin-like"/>
    <property type="match status" value="1"/>
</dbReference>
<dbReference type="FunFam" id="2.60.40.10:FF:000052">
    <property type="entry name" value="Contactin 1"/>
    <property type="match status" value="1"/>
</dbReference>
<dbReference type="Pfam" id="PF00059">
    <property type="entry name" value="Lectin_C"/>
    <property type="match status" value="1"/>
</dbReference>
<dbReference type="SMART" id="SM00060">
    <property type="entry name" value="FN3"/>
    <property type="match status" value="4"/>
</dbReference>
<keyword evidence="5" id="KW-0393">Immunoglobulin domain</keyword>
<dbReference type="KEGG" id="obi:106868129"/>
<evidence type="ECO:0000313" key="11">
    <source>
        <dbReference type="EMBL" id="KOF93662.1"/>
    </source>
</evidence>
<dbReference type="PANTHER" id="PTHR44170">
    <property type="entry name" value="PROTEIN SIDEKICK"/>
    <property type="match status" value="1"/>
</dbReference>
<keyword evidence="6" id="KW-0472">Membrane</keyword>
<dbReference type="PANTHER" id="PTHR44170:SF6">
    <property type="entry name" value="CONTACTIN"/>
    <property type="match status" value="1"/>
</dbReference>
<keyword evidence="4" id="KW-1015">Disulfide bond</keyword>
<feature type="chain" id="PRO_5005583998" description="Contactin" evidence="7">
    <location>
        <begin position="22"/>
        <end position="1229"/>
    </location>
</feature>
<evidence type="ECO:0000256" key="5">
    <source>
        <dbReference type="ARBA" id="ARBA00023319"/>
    </source>
</evidence>
<dbReference type="STRING" id="37653.A0A0L8HWS7"/>
<dbReference type="FunFam" id="2.60.40.10:FF:000028">
    <property type="entry name" value="Neuronal cell adhesion molecule"/>
    <property type="match status" value="1"/>
</dbReference>
<dbReference type="GO" id="GO:0005886">
    <property type="term" value="C:plasma membrane"/>
    <property type="evidence" value="ECO:0007669"/>
    <property type="project" value="TreeGrafter"/>
</dbReference>
<dbReference type="InterPro" id="IPR003961">
    <property type="entry name" value="FN3_dom"/>
</dbReference>
<dbReference type="InterPro" id="IPR003599">
    <property type="entry name" value="Ig_sub"/>
</dbReference>
<dbReference type="PROSITE" id="PS00290">
    <property type="entry name" value="IG_MHC"/>
    <property type="match status" value="1"/>
</dbReference>
<keyword evidence="3" id="KW-0677">Repeat</keyword>
<sequence length="1229" mass="139187">MVISLTFILCYFYVIIPSVGSRIFDCPSGWETYINNCYKYVRYPKKNFREASLACKLDGAALVKVEDFAENEFIISKLKQYSRSLQWYTDATVNDNITNLFVWRSSGNQIKKNHFWIDETEMRREGSSIIYSQRGNMIGWSRSPDTAQLSYICKISRVEAFRIKRTRDYGYGKLLRNRNEIRKGPTITIDAVDTVIIESSKYIFLECVADGNPRPVYKWRRFQDNRIVEVTSALDSRYTLTNGRLTISNPVDYRDADHYQCSAENEFGKVLGNIVLLSFAYLGDFSNVIPEPIYVDAYESTSIHCSHISFKPAITYQWVIGDMNFVRTTKQKYMFISRNGQLYFSEVSLADMGDYRCLATLFIKHNKNDVDHIPSQLPSRISNPIRLIVRNKVSKVNWSPVIHNDFIAVFPTQPMIGDDVYLECFAQGSSDDSNKMIYSWSKVEGEFSDRVILNDLNRVLLIKEARWEDEGQYKCTVQHGQIIQDEKVYSLRFQSKPIMTMPLKPQFVDIDSKVVWHCEAFSKPNPSYTWYKNGILLLSSEDVVISANILIINVAKKGHHDGMYQCVASNKYGETYSSAQLSVLAFKPNFLRSKALTNIKGAMGGNITLLCEAEGAPQPNITWKQNGKEIMNHLTASRIQQLPNGYLRIQKLNANDQGIYSCTASNKYGQADLTFNIIATEALVITAKPQNTEVNVNETATLRCDASYNPDIDTIHEWFFNDIKIDFENNQHFSLSTEDPVGGLVIRNARIQHSGYYTCIVKSTINKVKARSFLSVKGPPGEISGLAADAHNIGRSSVHLKWVPPPYNGFQISFYTVYSRSIDQPEWKLQRSNILMRNIRMDDTGFHSLTISGLHSNQDYQFCISAANIEGVGDLSHPSSYIHTLSSPPLIPPKAITGGGGKVKTLVIEWSPLEIWEQGGPGIGYSVYWRLKTNIGENWSNERIKGSLSSFITYVGEKFYTEYEVKIQAFNDFGFGPNSTIHTIFSAEDMPLGVPANVFATDYNGTAMDVTWDPVSDTREVMRGRVQGYQVNYWDRDRDDPIRYSVRQYNTEGKTVVIGLLPNSYYWVTVQVFNTAGLGPVSETYLGTTGMEAPEVYPTEVHVYSHGPDSVLVTFRGVTVESVDEDSVSGYKLCCWKVQEKYDLEKCIEVGLVNQYVLTGLEKHFLYNVRVMASSAGGDGKRSETTYFTLGGQIPFDQLQFDVLATGSYLSAIKILIVASIIINFILQL</sequence>
<dbReference type="OrthoDB" id="3666223at2759"/>
<dbReference type="Gene3D" id="2.60.40.10">
    <property type="entry name" value="Immunoglobulins"/>
    <property type="match status" value="10"/>
</dbReference>
<dbReference type="InterPro" id="IPR003598">
    <property type="entry name" value="Ig_sub2"/>
</dbReference>
<feature type="domain" description="Fibronectin type-III" evidence="10">
    <location>
        <begin position="779"/>
        <end position="887"/>
    </location>
</feature>
<dbReference type="GO" id="GO:0030424">
    <property type="term" value="C:axon"/>
    <property type="evidence" value="ECO:0007669"/>
    <property type="project" value="TreeGrafter"/>
</dbReference>
<dbReference type="InterPro" id="IPR003006">
    <property type="entry name" value="Ig/MHC_CS"/>
</dbReference>
<evidence type="ECO:0000256" key="6">
    <source>
        <dbReference type="SAM" id="Phobius"/>
    </source>
</evidence>
<keyword evidence="6" id="KW-0812">Transmembrane</keyword>
<evidence type="ECO:0000259" key="9">
    <source>
        <dbReference type="PROSITE" id="PS50835"/>
    </source>
</evidence>
<keyword evidence="2" id="KW-0272">Extracellular matrix</keyword>
<dbReference type="Pfam" id="PF00041">
    <property type="entry name" value="fn3"/>
    <property type="match status" value="3"/>
</dbReference>
<dbReference type="SMART" id="SM00409">
    <property type="entry name" value="IG"/>
    <property type="match status" value="6"/>
</dbReference>
<dbReference type="CDD" id="cd00063">
    <property type="entry name" value="FN3"/>
    <property type="match status" value="4"/>
</dbReference>
<dbReference type="FunFam" id="2.60.40.10:FF:000035">
    <property type="entry name" value="Contactin 1"/>
    <property type="match status" value="1"/>
</dbReference>
<feature type="signal peptide" evidence="7">
    <location>
        <begin position="1"/>
        <end position="21"/>
    </location>
</feature>